<keyword evidence="4" id="KW-1185">Reference proteome</keyword>
<dbReference type="AlphaFoldDB" id="A0A2W7MZ88"/>
<sequence>MSRGRRLLRCEAGTAAIEFAFIGLLLFTVTIGLVEAGRAFFLMNELSHAADRAARAVMLNFEIEGDDLTTLVQDDDFLTGLTPASVLVDSPMPSTADMFRNVRLSYPFTPIIAGFTLGGATLSTDRQVAR</sequence>
<keyword evidence="1" id="KW-0812">Transmembrane</keyword>
<dbReference type="InterPro" id="IPR012495">
    <property type="entry name" value="TadE-like_dom"/>
</dbReference>
<evidence type="ECO:0000256" key="1">
    <source>
        <dbReference type="SAM" id="Phobius"/>
    </source>
</evidence>
<dbReference type="EMBL" id="QKZL01000019">
    <property type="protein sequence ID" value="PZX13120.1"/>
    <property type="molecule type" value="Genomic_DNA"/>
</dbReference>
<reference evidence="3 4" key="1">
    <citation type="submission" date="2018-06" db="EMBL/GenBank/DDBJ databases">
        <title>Genomic Encyclopedia of Archaeal and Bacterial Type Strains, Phase II (KMG-II): from individual species to whole genera.</title>
        <authorList>
            <person name="Goeker M."/>
        </authorList>
    </citation>
    <scope>NUCLEOTIDE SEQUENCE [LARGE SCALE GENOMIC DNA]</scope>
    <source>
        <strain evidence="3 4">DSM 22009</strain>
    </source>
</reference>
<dbReference type="OrthoDB" id="7867526at2"/>
<keyword evidence="1" id="KW-0472">Membrane</keyword>
<name>A0A2W7MZ88_9RHOB</name>
<accession>A0A2W7MZ88</accession>
<proteinExistence type="predicted"/>
<feature type="transmembrane region" description="Helical" evidence="1">
    <location>
        <begin position="12"/>
        <end position="34"/>
    </location>
</feature>
<evidence type="ECO:0000259" key="2">
    <source>
        <dbReference type="Pfam" id="PF07811"/>
    </source>
</evidence>
<comment type="caution">
    <text evidence="3">The sequence shown here is derived from an EMBL/GenBank/DDBJ whole genome shotgun (WGS) entry which is preliminary data.</text>
</comment>
<organism evidence="3 4">
    <name type="scientific">Palleronia aestuarii</name>
    <dbReference type="NCBI Taxonomy" id="568105"/>
    <lineage>
        <taxon>Bacteria</taxon>
        <taxon>Pseudomonadati</taxon>
        <taxon>Pseudomonadota</taxon>
        <taxon>Alphaproteobacteria</taxon>
        <taxon>Rhodobacterales</taxon>
        <taxon>Roseobacteraceae</taxon>
        <taxon>Palleronia</taxon>
    </lineage>
</organism>
<dbReference type="RefSeq" id="WP_111538417.1">
    <property type="nucleotide sequence ID" value="NZ_QKZL01000019.1"/>
</dbReference>
<gene>
    <name evidence="3" type="ORF">LX81_03348</name>
</gene>
<dbReference type="Proteomes" id="UP000248916">
    <property type="component" value="Unassembled WGS sequence"/>
</dbReference>
<keyword evidence="1" id="KW-1133">Transmembrane helix</keyword>
<protein>
    <submittedName>
        <fullName evidence="3">TadE-like protein</fullName>
    </submittedName>
</protein>
<evidence type="ECO:0000313" key="4">
    <source>
        <dbReference type="Proteomes" id="UP000248916"/>
    </source>
</evidence>
<evidence type="ECO:0000313" key="3">
    <source>
        <dbReference type="EMBL" id="PZX13120.1"/>
    </source>
</evidence>
<dbReference type="Pfam" id="PF07811">
    <property type="entry name" value="TadE"/>
    <property type="match status" value="1"/>
</dbReference>
<feature type="domain" description="TadE-like" evidence="2">
    <location>
        <begin position="13"/>
        <end position="55"/>
    </location>
</feature>